<dbReference type="RefSeq" id="WP_256945073.1">
    <property type="nucleotide sequence ID" value="NZ_JANHNZ010000004.1"/>
</dbReference>
<proteinExistence type="predicted"/>
<comment type="caution">
    <text evidence="2">The sequence shown here is derived from an EMBL/GenBank/DDBJ whole genome shotgun (WGS) entry which is preliminary data.</text>
</comment>
<accession>A0ABT1WNN1</accession>
<reference evidence="2" key="1">
    <citation type="submission" date="2022-07" db="EMBL/GenBank/DDBJ databases">
        <authorList>
            <person name="Jung M.-Y."/>
            <person name="Lee M."/>
        </authorList>
    </citation>
    <scope>NUCLEOTIDE SEQUENCE</scope>
    <source>
        <strain evidence="2">S8</strain>
    </source>
</reference>
<dbReference type="InterPro" id="IPR036163">
    <property type="entry name" value="HMA_dom_sf"/>
</dbReference>
<evidence type="ECO:0000313" key="2">
    <source>
        <dbReference type="EMBL" id="MCQ9209957.1"/>
    </source>
</evidence>
<gene>
    <name evidence="2" type="ORF">NPA36_05265</name>
</gene>
<dbReference type="InterPro" id="IPR006121">
    <property type="entry name" value="HMA_dom"/>
</dbReference>
<dbReference type="CDD" id="cd00371">
    <property type="entry name" value="HMA"/>
    <property type="match status" value="1"/>
</dbReference>
<evidence type="ECO:0000313" key="3">
    <source>
        <dbReference type="Proteomes" id="UP001059480"/>
    </source>
</evidence>
<reference evidence="2" key="3">
    <citation type="journal article" date="2023" name="Microbiol. Resour. Announc.">
        <title>Draft Genome Sequence of Granulicatella sp. Strain S8, Isolated from a Marine Fish, Seriola quinqueradiata.</title>
        <authorList>
            <person name="Lee M."/>
            <person name="Farooq A."/>
            <person name="Jeong J.B."/>
            <person name="Jung M.Y."/>
        </authorList>
    </citation>
    <scope>NUCLEOTIDE SEQUENCE</scope>
    <source>
        <strain evidence="2">S8</strain>
    </source>
</reference>
<sequence>MMQTITIEQMHCQNCANTVTRNFKKMEGVQEVTVNLEAKQAKVQTDLAHSKEDYAAALESTPYQVTAVS</sequence>
<evidence type="ECO:0000259" key="1">
    <source>
        <dbReference type="PROSITE" id="PS50846"/>
    </source>
</evidence>
<dbReference type="PROSITE" id="PS50846">
    <property type="entry name" value="HMA_2"/>
    <property type="match status" value="1"/>
</dbReference>
<dbReference type="Gene3D" id="3.30.70.100">
    <property type="match status" value="1"/>
</dbReference>
<protein>
    <submittedName>
        <fullName evidence="2">Heavy-metal-associated domain-containing protein</fullName>
    </submittedName>
</protein>
<dbReference type="SUPFAM" id="SSF55008">
    <property type="entry name" value="HMA, heavy metal-associated domain"/>
    <property type="match status" value="1"/>
</dbReference>
<reference evidence="2" key="2">
    <citation type="journal article" date="2023" name="Curr. Microbiol.">
        <title>Granulicatella seriolae sp. nov., a Novel Facultative Anaerobe Isolated from Yellowtail Marine Fish.</title>
        <authorList>
            <person name="Lee M."/>
            <person name="Choi Y.J."/>
            <person name="Farooq A."/>
            <person name="Jeong J.B."/>
            <person name="Jung M.Y."/>
        </authorList>
    </citation>
    <scope>NUCLEOTIDE SEQUENCE</scope>
    <source>
        <strain evidence="2">S8</strain>
    </source>
</reference>
<organism evidence="2 3">
    <name type="scientific">Granulicatella seriolae</name>
    <dbReference type="NCBI Taxonomy" id="2967226"/>
    <lineage>
        <taxon>Bacteria</taxon>
        <taxon>Bacillati</taxon>
        <taxon>Bacillota</taxon>
        <taxon>Bacilli</taxon>
        <taxon>Lactobacillales</taxon>
        <taxon>Carnobacteriaceae</taxon>
        <taxon>Granulicatella</taxon>
    </lineage>
</organism>
<dbReference type="EMBL" id="JANHNZ010000004">
    <property type="protein sequence ID" value="MCQ9209957.1"/>
    <property type="molecule type" value="Genomic_DNA"/>
</dbReference>
<keyword evidence="3" id="KW-1185">Reference proteome</keyword>
<dbReference type="Pfam" id="PF00403">
    <property type="entry name" value="HMA"/>
    <property type="match status" value="1"/>
</dbReference>
<feature type="domain" description="HMA" evidence="1">
    <location>
        <begin position="1"/>
        <end position="66"/>
    </location>
</feature>
<name>A0ABT1WNN1_9LACT</name>
<dbReference type="Proteomes" id="UP001059480">
    <property type="component" value="Unassembled WGS sequence"/>
</dbReference>